<feature type="transmembrane region" description="Helical" evidence="1">
    <location>
        <begin position="290"/>
        <end position="310"/>
    </location>
</feature>
<gene>
    <name evidence="2" type="ORF">KIH39_04500</name>
</gene>
<evidence type="ECO:0000256" key="1">
    <source>
        <dbReference type="SAM" id="Phobius"/>
    </source>
</evidence>
<accession>A0A8E6EU29</accession>
<organism evidence="2 3">
    <name type="scientific">Telmatocola sphagniphila</name>
    <dbReference type="NCBI Taxonomy" id="1123043"/>
    <lineage>
        <taxon>Bacteria</taxon>
        <taxon>Pseudomonadati</taxon>
        <taxon>Planctomycetota</taxon>
        <taxon>Planctomycetia</taxon>
        <taxon>Gemmatales</taxon>
        <taxon>Gemmataceae</taxon>
    </lineage>
</organism>
<keyword evidence="1" id="KW-1133">Transmembrane helix</keyword>
<feature type="transmembrane region" description="Helical" evidence="1">
    <location>
        <begin position="189"/>
        <end position="207"/>
    </location>
</feature>
<feature type="transmembrane region" description="Helical" evidence="1">
    <location>
        <begin position="219"/>
        <end position="237"/>
    </location>
</feature>
<evidence type="ECO:0008006" key="4">
    <source>
        <dbReference type="Google" id="ProtNLM"/>
    </source>
</evidence>
<keyword evidence="1" id="KW-0472">Membrane</keyword>
<feature type="transmembrane region" description="Helical" evidence="1">
    <location>
        <begin position="158"/>
        <end position="177"/>
    </location>
</feature>
<protein>
    <recommendedName>
        <fullName evidence="4">Heparan-alpha-glucosaminide N-acetyltransferase catalytic domain-containing protein</fullName>
    </recommendedName>
</protein>
<dbReference type="Proteomes" id="UP000676194">
    <property type="component" value="Chromosome"/>
</dbReference>
<feature type="transmembrane region" description="Helical" evidence="1">
    <location>
        <begin position="55"/>
        <end position="72"/>
    </location>
</feature>
<dbReference type="PANTHER" id="PTHR31061:SF24">
    <property type="entry name" value="LD22376P"/>
    <property type="match status" value="1"/>
</dbReference>
<keyword evidence="3" id="KW-1185">Reference proteome</keyword>
<dbReference type="EMBL" id="CP074694">
    <property type="protein sequence ID" value="QVL33184.1"/>
    <property type="molecule type" value="Genomic_DNA"/>
</dbReference>
<feature type="transmembrane region" description="Helical" evidence="1">
    <location>
        <begin position="319"/>
        <end position="339"/>
    </location>
</feature>
<evidence type="ECO:0000313" key="3">
    <source>
        <dbReference type="Proteomes" id="UP000676194"/>
    </source>
</evidence>
<sequence>MAENASQSTSNRIASLDQFRGYTVLGMFFVNFIAGFVALPAFFKHHNTYCSYADTIMPQFFFAVGFSYRLTLLRRLQTEGARAAYGHVAWRCLGLTLLGLVVYHVGGHRDTWARLQEMTLLEFLNEGLRREPFQTLVHIAVTSLWVMPVMARSIQIRVLFALASGMAHLGLSHWFYYDFVNSDPHGIDGGPLGFLTWTIPLLAGSICHDIVNSSPRGRATALCILLGIVVMAVGYGVSSLGKINAALSNHSGNWQDYLAGPPFVHPPVDQNGKRIEPSDLWTMSQRSGSLSYLTFAAGCSFLVYGVFVLLSDYAGLQFGLFRTLGSNALAAYILSSMVAEPIKKYAPKDSPLWYALASFGLHLAILYIFLRYLEKKRLFLKL</sequence>
<proteinExistence type="predicted"/>
<dbReference type="AlphaFoldDB" id="A0A8E6EU29"/>
<name>A0A8E6EU29_9BACT</name>
<dbReference type="RefSeq" id="WP_213498074.1">
    <property type="nucleotide sequence ID" value="NZ_CP074694.1"/>
</dbReference>
<evidence type="ECO:0000313" key="2">
    <source>
        <dbReference type="EMBL" id="QVL33184.1"/>
    </source>
</evidence>
<keyword evidence="1" id="KW-0812">Transmembrane</keyword>
<feature type="transmembrane region" description="Helical" evidence="1">
    <location>
        <begin position="351"/>
        <end position="373"/>
    </location>
</feature>
<dbReference type="PANTHER" id="PTHR31061">
    <property type="entry name" value="LD22376P"/>
    <property type="match status" value="1"/>
</dbReference>
<dbReference type="KEGG" id="tsph:KIH39_04500"/>
<feature type="transmembrane region" description="Helical" evidence="1">
    <location>
        <begin position="21"/>
        <end position="43"/>
    </location>
</feature>
<reference evidence="2" key="1">
    <citation type="submission" date="2021-05" db="EMBL/GenBank/DDBJ databases">
        <title>Complete genome sequence of the cellulolytic planctomycete Telmatocola sphagniphila SP2T and characterization of the first cellulase from planctomycetes.</title>
        <authorList>
            <person name="Rakitin A.L."/>
            <person name="Beletsky A.V."/>
            <person name="Naumoff D.G."/>
            <person name="Kulichevskaya I.S."/>
            <person name="Mardanov A.V."/>
            <person name="Ravin N.V."/>
            <person name="Dedysh S.N."/>
        </authorList>
    </citation>
    <scope>NUCLEOTIDE SEQUENCE</scope>
    <source>
        <strain evidence="2">SP2T</strain>
    </source>
</reference>